<evidence type="ECO:0000313" key="7">
    <source>
        <dbReference type="Proteomes" id="UP001275436"/>
    </source>
</evidence>
<sequence>MDKLFRTGDVAKLHDVTSDTVRFYDKEGLVAPTIKKQKYRYYDLNATTLFSVVTSLREINMPIKDIKELLFTEDINHIISQYKDHSNNLIEHKVQLERKIFYLNEFIKNLDVFEKKPNTFELIDEKSLYVCEGQHFSLDGTVNNNGSCSYYVDDQLWNRTSLILKLNYHINNPSKKEDKYYCGNIIDSECNEAKGIHLNNLLKFNYVGEIDDKDKYLEVIYQKALAYCSANNLKLVTIAPVYELFITSHKVKNKDKHYIGVYFQLKNEEK</sequence>
<accession>A0ABQ5TGV1</accession>
<evidence type="ECO:0000256" key="1">
    <source>
        <dbReference type="ARBA" id="ARBA00022491"/>
    </source>
</evidence>
<organism evidence="6 7">
    <name type="scientific">Oceanobacillus kimchii</name>
    <dbReference type="NCBI Taxonomy" id="746691"/>
    <lineage>
        <taxon>Bacteria</taxon>
        <taxon>Bacillati</taxon>
        <taxon>Bacillota</taxon>
        <taxon>Bacilli</taxon>
        <taxon>Bacillales</taxon>
        <taxon>Bacillaceae</taxon>
        <taxon>Oceanobacillus</taxon>
    </lineage>
</organism>
<dbReference type="SMART" id="SM00422">
    <property type="entry name" value="HTH_MERR"/>
    <property type="match status" value="1"/>
</dbReference>
<evidence type="ECO:0000259" key="5">
    <source>
        <dbReference type="PROSITE" id="PS50937"/>
    </source>
</evidence>
<name>A0ABQ5TGV1_9BACI</name>
<dbReference type="PANTHER" id="PTHR30204:SF69">
    <property type="entry name" value="MERR-FAMILY TRANSCRIPTIONAL REGULATOR"/>
    <property type="match status" value="1"/>
</dbReference>
<keyword evidence="2" id="KW-0805">Transcription regulation</keyword>
<dbReference type="Proteomes" id="UP001275436">
    <property type="component" value="Unassembled WGS sequence"/>
</dbReference>
<evidence type="ECO:0000256" key="3">
    <source>
        <dbReference type="ARBA" id="ARBA00023125"/>
    </source>
</evidence>
<keyword evidence="4" id="KW-0804">Transcription</keyword>
<dbReference type="InterPro" id="IPR000551">
    <property type="entry name" value="MerR-type_HTH_dom"/>
</dbReference>
<dbReference type="EMBL" id="BSKO01000001">
    <property type="protein sequence ID" value="GLO66096.1"/>
    <property type="molecule type" value="Genomic_DNA"/>
</dbReference>
<reference evidence="6 7" key="1">
    <citation type="submission" date="2023-02" db="EMBL/GenBank/DDBJ databases">
        <title>Oceanobacillus kimchii IFOP_LL358 isolated form Alexandrium catenella lab strain.</title>
        <authorList>
            <person name="Gajardo G."/>
            <person name="Ueki S."/>
            <person name="Maruyama F."/>
        </authorList>
    </citation>
    <scope>NUCLEOTIDE SEQUENCE [LARGE SCALE GENOMIC DNA]</scope>
    <source>
        <strain evidence="6 7">IFOP_LL358</strain>
    </source>
</reference>
<dbReference type="PANTHER" id="PTHR30204">
    <property type="entry name" value="REDOX-CYCLING DRUG-SENSING TRANSCRIPTIONAL ACTIVATOR SOXR"/>
    <property type="match status" value="1"/>
</dbReference>
<dbReference type="InterPro" id="IPR047057">
    <property type="entry name" value="MerR_fam"/>
</dbReference>
<dbReference type="SUPFAM" id="SSF46955">
    <property type="entry name" value="Putative DNA-binding domain"/>
    <property type="match status" value="1"/>
</dbReference>
<feature type="domain" description="HTH merR-type" evidence="5">
    <location>
        <begin position="4"/>
        <end position="72"/>
    </location>
</feature>
<dbReference type="Pfam" id="PF13411">
    <property type="entry name" value="MerR_1"/>
    <property type="match status" value="1"/>
</dbReference>
<evidence type="ECO:0000256" key="2">
    <source>
        <dbReference type="ARBA" id="ARBA00023015"/>
    </source>
</evidence>
<dbReference type="CDD" id="cd00592">
    <property type="entry name" value="HTH_MerR-like"/>
    <property type="match status" value="1"/>
</dbReference>
<evidence type="ECO:0000313" key="6">
    <source>
        <dbReference type="EMBL" id="GLO66096.1"/>
    </source>
</evidence>
<protein>
    <recommendedName>
        <fullName evidence="5">HTH merR-type domain-containing protein</fullName>
    </recommendedName>
</protein>
<proteinExistence type="predicted"/>
<comment type="caution">
    <text evidence="6">The sequence shown here is derived from an EMBL/GenBank/DDBJ whole genome shotgun (WGS) entry which is preliminary data.</text>
</comment>
<dbReference type="RefSeq" id="WP_215063955.1">
    <property type="nucleotide sequence ID" value="NZ_BSKO01000001.1"/>
</dbReference>
<keyword evidence="7" id="KW-1185">Reference proteome</keyword>
<dbReference type="Gene3D" id="1.10.1660.10">
    <property type="match status" value="1"/>
</dbReference>
<gene>
    <name evidence="6" type="ORF">MACH08_18800</name>
</gene>
<dbReference type="PROSITE" id="PS50937">
    <property type="entry name" value="HTH_MERR_2"/>
    <property type="match status" value="1"/>
</dbReference>
<keyword evidence="1" id="KW-0678">Repressor</keyword>
<evidence type="ECO:0000256" key="4">
    <source>
        <dbReference type="ARBA" id="ARBA00023163"/>
    </source>
</evidence>
<keyword evidence="3" id="KW-0238">DNA-binding</keyword>
<dbReference type="InterPro" id="IPR009061">
    <property type="entry name" value="DNA-bd_dom_put_sf"/>
</dbReference>